<keyword evidence="1" id="KW-0460">Magnesium</keyword>
<dbReference type="AlphaFoldDB" id="A0A9E2W5A2"/>
<comment type="cofactor">
    <cofactor evidence="1">
        <name>Mg(2+)</name>
        <dbReference type="ChEBI" id="CHEBI:18420"/>
    </cofactor>
</comment>
<dbReference type="GO" id="GO:0030272">
    <property type="term" value="F:5-formyltetrahydrofolate cyclo-ligase activity"/>
    <property type="evidence" value="ECO:0007669"/>
    <property type="project" value="UniProtKB-EC"/>
</dbReference>
<evidence type="ECO:0000313" key="3">
    <source>
        <dbReference type="Proteomes" id="UP000812270"/>
    </source>
</evidence>
<name>A0A9E2W5A2_9BACT</name>
<comment type="catalytic activity">
    <reaction evidence="1">
        <text>(6S)-5-formyl-5,6,7,8-tetrahydrofolate + ATP = (6R)-5,10-methenyltetrahydrofolate + ADP + phosphate</text>
        <dbReference type="Rhea" id="RHEA:10488"/>
        <dbReference type="ChEBI" id="CHEBI:30616"/>
        <dbReference type="ChEBI" id="CHEBI:43474"/>
        <dbReference type="ChEBI" id="CHEBI:57455"/>
        <dbReference type="ChEBI" id="CHEBI:57457"/>
        <dbReference type="ChEBI" id="CHEBI:456216"/>
        <dbReference type="EC" id="6.3.3.2"/>
    </reaction>
</comment>
<dbReference type="NCBIfam" id="TIGR02727">
    <property type="entry name" value="MTHFS_bact"/>
    <property type="match status" value="1"/>
</dbReference>
<dbReference type="GO" id="GO:0009396">
    <property type="term" value="P:folic acid-containing compound biosynthetic process"/>
    <property type="evidence" value="ECO:0007669"/>
    <property type="project" value="TreeGrafter"/>
</dbReference>
<dbReference type="EMBL" id="JAHSPG010000012">
    <property type="protein sequence ID" value="MBV4358443.1"/>
    <property type="molecule type" value="Genomic_DNA"/>
</dbReference>
<dbReference type="Pfam" id="PF01812">
    <property type="entry name" value="5-FTHF_cyc-lig"/>
    <property type="match status" value="1"/>
</dbReference>
<dbReference type="PIRSF" id="PIRSF006806">
    <property type="entry name" value="FTHF_cligase"/>
    <property type="match status" value="1"/>
</dbReference>
<reference evidence="2" key="1">
    <citation type="submission" date="2021-06" db="EMBL/GenBank/DDBJ databases">
        <authorList>
            <person name="Huq M.A."/>
        </authorList>
    </citation>
    <scope>NUCLEOTIDE SEQUENCE</scope>
    <source>
        <strain evidence="2">MAH-26</strain>
    </source>
</reference>
<dbReference type="GO" id="GO:0035999">
    <property type="term" value="P:tetrahydrofolate interconversion"/>
    <property type="evidence" value="ECO:0007669"/>
    <property type="project" value="TreeGrafter"/>
</dbReference>
<dbReference type="RefSeq" id="WP_217792122.1">
    <property type="nucleotide sequence ID" value="NZ_JAHSPG010000012.1"/>
</dbReference>
<keyword evidence="3" id="KW-1185">Reference proteome</keyword>
<dbReference type="PANTHER" id="PTHR23407">
    <property type="entry name" value="ATPASE INHIBITOR/5-FORMYLTETRAHYDROFOLATE CYCLO-LIGASE"/>
    <property type="match status" value="1"/>
</dbReference>
<gene>
    <name evidence="2" type="ORF">KTO63_14855</name>
</gene>
<dbReference type="InterPro" id="IPR002698">
    <property type="entry name" value="FTHF_cligase"/>
</dbReference>
<keyword evidence="1" id="KW-0547">Nucleotide-binding</keyword>
<keyword evidence="1" id="KW-0067">ATP-binding</keyword>
<dbReference type="PANTHER" id="PTHR23407:SF1">
    <property type="entry name" value="5-FORMYLTETRAHYDROFOLATE CYCLO-LIGASE"/>
    <property type="match status" value="1"/>
</dbReference>
<keyword evidence="1" id="KW-0479">Metal-binding</keyword>
<dbReference type="Proteomes" id="UP000812270">
    <property type="component" value="Unassembled WGS sequence"/>
</dbReference>
<dbReference type="GO" id="GO:0005524">
    <property type="term" value="F:ATP binding"/>
    <property type="evidence" value="ECO:0007669"/>
    <property type="project" value="UniProtKB-KW"/>
</dbReference>
<accession>A0A9E2W5A2</accession>
<proteinExistence type="inferred from homology"/>
<comment type="caution">
    <text evidence="2">The sequence shown here is derived from an EMBL/GenBank/DDBJ whole genome shotgun (WGS) entry which is preliminary data.</text>
</comment>
<organism evidence="2 3">
    <name type="scientific">Pinibacter aurantiacus</name>
    <dbReference type="NCBI Taxonomy" id="2851599"/>
    <lineage>
        <taxon>Bacteria</taxon>
        <taxon>Pseudomonadati</taxon>
        <taxon>Bacteroidota</taxon>
        <taxon>Chitinophagia</taxon>
        <taxon>Chitinophagales</taxon>
        <taxon>Chitinophagaceae</taxon>
        <taxon>Pinibacter</taxon>
    </lineage>
</organism>
<sequence>MTKKEIRNEYKQKRLELAERDRLKLDDLLLINFQQLWFDNVQVVMSYWPLQTMAELNTHIFTDFMAFRMPGMHLAYPVIKQGNMEAVVVDDDTNYQLNKYNIAEPVDGTIIVPEAIDMVLTPLLAFDTNGYRVGYGKGYYDKFFAMCRPDVLKVGFSYFDPIQRIADVDEFDVPLNICITPNQTYEF</sequence>
<dbReference type="EC" id="6.3.3.2" evidence="1"/>
<keyword evidence="2" id="KW-0436">Ligase</keyword>
<protein>
    <recommendedName>
        <fullName evidence="1">5-formyltetrahydrofolate cyclo-ligase</fullName>
        <ecNumber evidence="1">6.3.3.2</ecNumber>
    </recommendedName>
</protein>
<comment type="similarity">
    <text evidence="1">Belongs to the 5-formyltetrahydrofolate cyclo-ligase family.</text>
</comment>
<dbReference type="GO" id="GO:0046872">
    <property type="term" value="F:metal ion binding"/>
    <property type="evidence" value="ECO:0007669"/>
    <property type="project" value="UniProtKB-KW"/>
</dbReference>
<evidence type="ECO:0000313" key="2">
    <source>
        <dbReference type="EMBL" id="MBV4358443.1"/>
    </source>
</evidence>
<evidence type="ECO:0000256" key="1">
    <source>
        <dbReference type="RuleBase" id="RU361279"/>
    </source>
</evidence>